<dbReference type="Gene3D" id="3.40.50.720">
    <property type="entry name" value="NAD(P)-binding Rossmann-like Domain"/>
    <property type="match status" value="1"/>
</dbReference>
<proteinExistence type="predicted"/>
<sequence>MAALESPMKRGVNPNEVAMGPASLADDSFSFATGNIIVIDGGTVLI</sequence>
<dbReference type="Pfam" id="PF13561">
    <property type="entry name" value="adh_short_C2"/>
    <property type="match status" value="1"/>
</dbReference>
<dbReference type="EMBL" id="VOAH01000006">
    <property type="protein sequence ID" value="TVP40673.1"/>
    <property type="molecule type" value="Genomic_DNA"/>
</dbReference>
<evidence type="ECO:0000313" key="2">
    <source>
        <dbReference type="Proteomes" id="UP000315289"/>
    </source>
</evidence>
<dbReference type="AlphaFoldDB" id="A0A557SVQ8"/>
<evidence type="ECO:0000313" key="1">
    <source>
        <dbReference type="EMBL" id="TVP40673.1"/>
    </source>
</evidence>
<dbReference type="Proteomes" id="UP000315289">
    <property type="component" value="Unassembled WGS sequence"/>
</dbReference>
<dbReference type="InterPro" id="IPR036291">
    <property type="entry name" value="NAD(P)-bd_dom_sf"/>
</dbReference>
<protein>
    <submittedName>
        <fullName evidence="1">Uncharacterized protein</fullName>
    </submittedName>
</protein>
<keyword evidence="2" id="KW-1185">Reference proteome</keyword>
<comment type="caution">
    <text evidence="1">The sequence shown here is derived from an EMBL/GenBank/DDBJ whole genome shotgun (WGS) entry which is preliminary data.</text>
</comment>
<name>A0A557SVQ8_9ARCH</name>
<gene>
    <name evidence="1" type="ORF">NARC_60060</name>
</gene>
<accession>A0A557SVQ8</accession>
<dbReference type="InterPro" id="IPR002347">
    <property type="entry name" value="SDR_fam"/>
</dbReference>
<reference evidence="1 2" key="1">
    <citation type="journal article" date="2019" name="Front. Microbiol.">
        <title>Ammonia Oxidation by the Arctic Terrestrial Thaumarchaeote Candidatus Nitrosocosmicus arcticus Is Stimulated by Increasing Temperatures.</title>
        <authorList>
            <person name="Alves R.J.E."/>
            <person name="Kerou M."/>
            <person name="Zappe A."/>
            <person name="Bittner R."/>
            <person name="Abby S.S."/>
            <person name="Schmidt H.A."/>
            <person name="Pfeifer K."/>
            <person name="Schleper C."/>
        </authorList>
    </citation>
    <scope>NUCLEOTIDE SEQUENCE [LARGE SCALE GENOMIC DNA]</scope>
    <source>
        <strain evidence="1 2">Kfb</strain>
    </source>
</reference>
<organism evidence="1 2">
    <name type="scientific">Candidatus Nitrosocosmicus arcticus</name>
    <dbReference type="NCBI Taxonomy" id="2035267"/>
    <lineage>
        <taxon>Archaea</taxon>
        <taxon>Nitrososphaerota</taxon>
        <taxon>Nitrososphaeria</taxon>
        <taxon>Nitrososphaerales</taxon>
        <taxon>Nitrososphaeraceae</taxon>
        <taxon>Candidatus Nitrosocosmicus</taxon>
    </lineage>
</organism>
<dbReference type="SUPFAM" id="SSF51735">
    <property type="entry name" value="NAD(P)-binding Rossmann-fold domains"/>
    <property type="match status" value="1"/>
</dbReference>